<accession>A0A0F9HIQ8</accession>
<dbReference type="PANTHER" id="PTHR34293:SF1">
    <property type="entry name" value="HTH-TYPE TRANSCRIPTIONAL REGULATOR TRMBL2"/>
    <property type="match status" value="1"/>
</dbReference>
<sequence>MLTDEKILLLLQDLGLTRSEARVYVALVARGASAATDIVRDAKVPHPRIYDIIANLLAKGLVEIQTGKRRKYKADKPSVALAKLINRFREKGELVTQYLNKICDKKIEIPSIWILKGRDNVIDKILEILHKAENEVLLTIPANLLGTLEKHLRKVESKGVVISLVIYPDGGKSQIDTKIARYADVRIREPPASILIIADFNECLLCSYNTLTSLHLVGEGHAMVIGDFELLQILSYFFYHSFWIWGKPLVQEAPTRKYTKNFVYIWKAIEEVDMLMKKGYKVKALIKGKNIIDQTPTQFEALVIKTRIINARIFSLIVEKKDGTKISVGGREASIEDVEATIIKLIPIE</sequence>
<dbReference type="AlphaFoldDB" id="A0A0F9HIQ8"/>
<dbReference type="InterPro" id="IPR036388">
    <property type="entry name" value="WH-like_DNA-bd_sf"/>
</dbReference>
<evidence type="ECO:0000259" key="2">
    <source>
        <dbReference type="Pfam" id="PF11495"/>
    </source>
</evidence>
<proteinExistence type="predicted"/>
<dbReference type="EMBL" id="LAZR01022526">
    <property type="protein sequence ID" value="KKL81560.1"/>
    <property type="molecule type" value="Genomic_DNA"/>
</dbReference>
<comment type="caution">
    <text evidence="3">The sequence shown here is derived from an EMBL/GenBank/DDBJ whole genome shotgun (WGS) entry which is preliminary data.</text>
</comment>
<dbReference type="Gene3D" id="1.10.10.10">
    <property type="entry name" value="Winged helix-like DNA-binding domain superfamily/Winged helix DNA-binding domain"/>
    <property type="match status" value="1"/>
</dbReference>
<dbReference type="InterPro" id="IPR021586">
    <property type="entry name" value="Tscrpt_reg_TrmB_C"/>
</dbReference>
<protein>
    <recommendedName>
        <fullName evidence="4">Transcription regulator TrmB N-terminal domain-containing protein</fullName>
    </recommendedName>
</protein>
<evidence type="ECO:0000259" key="1">
    <source>
        <dbReference type="Pfam" id="PF01978"/>
    </source>
</evidence>
<dbReference type="InterPro" id="IPR002831">
    <property type="entry name" value="Tscrpt_reg_TrmB_N"/>
</dbReference>
<feature type="domain" description="Transcription regulator TrmB N-terminal" evidence="1">
    <location>
        <begin position="11"/>
        <end position="77"/>
    </location>
</feature>
<organism evidence="3">
    <name type="scientific">marine sediment metagenome</name>
    <dbReference type="NCBI Taxonomy" id="412755"/>
    <lineage>
        <taxon>unclassified sequences</taxon>
        <taxon>metagenomes</taxon>
        <taxon>ecological metagenomes</taxon>
    </lineage>
</organism>
<dbReference type="Pfam" id="PF11495">
    <property type="entry name" value="Regulator_TrmB"/>
    <property type="match status" value="1"/>
</dbReference>
<reference evidence="3" key="1">
    <citation type="journal article" date="2015" name="Nature">
        <title>Complex archaea that bridge the gap between prokaryotes and eukaryotes.</title>
        <authorList>
            <person name="Spang A."/>
            <person name="Saw J.H."/>
            <person name="Jorgensen S.L."/>
            <person name="Zaremba-Niedzwiedzka K."/>
            <person name="Martijn J."/>
            <person name="Lind A.E."/>
            <person name="van Eijk R."/>
            <person name="Schleper C."/>
            <person name="Guy L."/>
            <person name="Ettema T.J."/>
        </authorList>
    </citation>
    <scope>NUCLEOTIDE SEQUENCE</scope>
</reference>
<dbReference type="SUPFAM" id="SSF46785">
    <property type="entry name" value="Winged helix' DNA-binding domain"/>
    <property type="match status" value="1"/>
</dbReference>
<gene>
    <name evidence="3" type="ORF">LCGC14_1993540</name>
</gene>
<dbReference type="PANTHER" id="PTHR34293">
    <property type="entry name" value="HTH-TYPE TRANSCRIPTIONAL REGULATOR TRMBL2"/>
    <property type="match status" value="1"/>
</dbReference>
<dbReference type="Gene3D" id="2.30.30.690">
    <property type="match status" value="1"/>
</dbReference>
<dbReference type="Gene3D" id="3.30.870.10">
    <property type="entry name" value="Endonuclease Chain A"/>
    <property type="match status" value="1"/>
</dbReference>
<feature type="domain" description="Transcription regulator TrmB C-terminal" evidence="2">
    <location>
        <begin position="112"/>
        <end position="345"/>
    </location>
</feature>
<dbReference type="InterPro" id="IPR051797">
    <property type="entry name" value="TrmB-like"/>
</dbReference>
<evidence type="ECO:0000313" key="3">
    <source>
        <dbReference type="EMBL" id="KKL81560.1"/>
    </source>
</evidence>
<dbReference type="InterPro" id="IPR036390">
    <property type="entry name" value="WH_DNA-bd_sf"/>
</dbReference>
<dbReference type="CDD" id="cd09124">
    <property type="entry name" value="PLDc_like_TrmB_middle"/>
    <property type="match status" value="1"/>
</dbReference>
<evidence type="ECO:0008006" key="4">
    <source>
        <dbReference type="Google" id="ProtNLM"/>
    </source>
</evidence>
<name>A0A0F9HIQ8_9ZZZZ</name>
<dbReference type="Pfam" id="PF01978">
    <property type="entry name" value="TrmB"/>
    <property type="match status" value="1"/>
</dbReference>
<dbReference type="SUPFAM" id="SSF159071">
    <property type="entry name" value="TrmB C-terminal domain-like"/>
    <property type="match status" value="1"/>
</dbReference>